<evidence type="ECO:0000259" key="1">
    <source>
        <dbReference type="Pfam" id="PF20613"/>
    </source>
</evidence>
<dbReference type="GO" id="GO:0016301">
    <property type="term" value="F:kinase activity"/>
    <property type="evidence" value="ECO:0007669"/>
    <property type="project" value="UniProtKB-KW"/>
</dbReference>
<organism evidence="2 3">
    <name type="scientific">Paracidobacterium acidisoli</name>
    <dbReference type="NCBI Taxonomy" id="2303751"/>
    <lineage>
        <taxon>Bacteria</taxon>
        <taxon>Pseudomonadati</taxon>
        <taxon>Acidobacteriota</taxon>
        <taxon>Terriglobia</taxon>
        <taxon>Terriglobales</taxon>
        <taxon>Acidobacteriaceae</taxon>
        <taxon>Paracidobacterium</taxon>
    </lineage>
</organism>
<dbReference type="EMBL" id="QVQT01000004">
    <property type="protein sequence ID" value="RFU16545.1"/>
    <property type="molecule type" value="Genomic_DNA"/>
</dbReference>
<proteinExistence type="predicted"/>
<keyword evidence="2" id="KW-0418">Kinase</keyword>
<dbReference type="Pfam" id="PF20613">
    <property type="entry name" value="HipA_2"/>
    <property type="match status" value="1"/>
</dbReference>
<accession>A0A372INS4</accession>
<comment type="caution">
    <text evidence="2">The sequence shown here is derived from an EMBL/GenBank/DDBJ whole genome shotgun (WGS) entry which is preliminary data.</text>
</comment>
<evidence type="ECO:0000313" key="3">
    <source>
        <dbReference type="Proteomes" id="UP000264702"/>
    </source>
</evidence>
<feature type="domain" description="HipA-like kinase" evidence="1">
    <location>
        <begin position="3"/>
        <end position="219"/>
    </location>
</feature>
<sequence length="284" mass="32860">MRGGAQSHLMLGTDGHAYVVKFQNNPQHPRVLVNELLATRLAKAVGLTVPTCEVVEVSEWLIKKTADLDLDFGNYRERCKPGLHFGSQLVGGLMPGQTADYLPEERLEEVRNLEEFAGMLAFDKWTCNANGRQAVFHKRTREKRYAATFIDHGHCFDAGEWRFVDAPLRGVYARNIVYRQITGWKDFEPWLSRIEALAADKLWEIMDTIPPEWYDGNAEELELLGERLLERRGRVRELITDFRESSREPFPNWERPLEERGTGRFAEPEWADTLHEGKFRGRLM</sequence>
<gene>
    <name evidence="2" type="ORF">D0Y96_12550</name>
</gene>
<reference evidence="2 3" key="1">
    <citation type="submission" date="2018-08" db="EMBL/GenBank/DDBJ databases">
        <title>Acidipila sp. 4G-K13, an acidobacterium isolated from forest soil.</title>
        <authorList>
            <person name="Gao Z.-H."/>
            <person name="Qiu L.-H."/>
        </authorList>
    </citation>
    <scope>NUCLEOTIDE SEQUENCE [LARGE SCALE GENOMIC DNA]</scope>
    <source>
        <strain evidence="2 3">4G-K13</strain>
    </source>
</reference>
<protein>
    <submittedName>
        <fullName evidence="2">Phosphatidylinositol kinase</fullName>
    </submittedName>
</protein>
<keyword evidence="3" id="KW-1185">Reference proteome</keyword>
<dbReference type="AlphaFoldDB" id="A0A372INS4"/>
<name>A0A372INS4_9BACT</name>
<keyword evidence="2" id="KW-0808">Transferase</keyword>
<dbReference type="InterPro" id="IPR046748">
    <property type="entry name" value="HipA_2"/>
</dbReference>
<dbReference type="Proteomes" id="UP000264702">
    <property type="component" value="Unassembled WGS sequence"/>
</dbReference>
<evidence type="ECO:0000313" key="2">
    <source>
        <dbReference type="EMBL" id="RFU16545.1"/>
    </source>
</evidence>